<dbReference type="SUPFAM" id="SSF56672">
    <property type="entry name" value="DNA/RNA polymerases"/>
    <property type="match status" value="1"/>
</dbReference>
<dbReference type="CDD" id="cd09272">
    <property type="entry name" value="RNase_HI_RT_Ty1"/>
    <property type="match status" value="1"/>
</dbReference>
<feature type="compositionally biased region" description="Acidic residues" evidence="2">
    <location>
        <begin position="399"/>
        <end position="411"/>
    </location>
</feature>
<feature type="compositionally biased region" description="Basic and acidic residues" evidence="2">
    <location>
        <begin position="1185"/>
        <end position="1195"/>
    </location>
</feature>
<dbReference type="EMBL" id="AGNL01045075">
    <property type="protein sequence ID" value="EJK49143.1"/>
    <property type="molecule type" value="Genomic_DNA"/>
</dbReference>
<dbReference type="Proteomes" id="UP000266841">
    <property type="component" value="Unassembled WGS sequence"/>
</dbReference>
<dbReference type="CDD" id="cd09275">
    <property type="entry name" value="RNase_HI_RT_DIRS1"/>
    <property type="match status" value="1"/>
</dbReference>
<proteinExistence type="predicted"/>
<feature type="compositionally biased region" description="Basic and acidic residues" evidence="2">
    <location>
        <begin position="1161"/>
        <end position="1176"/>
    </location>
</feature>
<dbReference type="InterPro" id="IPR052055">
    <property type="entry name" value="Hepadnavirus_pol/RT"/>
</dbReference>
<evidence type="ECO:0000256" key="2">
    <source>
        <dbReference type="SAM" id="MobiDB-lite"/>
    </source>
</evidence>
<feature type="compositionally biased region" description="Polar residues" evidence="2">
    <location>
        <begin position="1231"/>
        <end position="1242"/>
    </location>
</feature>
<dbReference type="OrthoDB" id="55329at2759"/>
<feature type="compositionally biased region" description="Low complexity" evidence="2">
    <location>
        <begin position="1141"/>
        <end position="1150"/>
    </location>
</feature>
<feature type="compositionally biased region" description="Basic and acidic residues" evidence="2">
    <location>
        <begin position="375"/>
        <end position="386"/>
    </location>
</feature>
<feature type="region of interest" description="Disordered" evidence="2">
    <location>
        <begin position="1124"/>
        <end position="1326"/>
    </location>
</feature>
<feature type="region of interest" description="Disordered" evidence="2">
    <location>
        <begin position="347"/>
        <end position="456"/>
    </location>
</feature>
<organism evidence="3 4">
    <name type="scientific">Thalassiosira oceanica</name>
    <name type="common">Marine diatom</name>
    <dbReference type="NCBI Taxonomy" id="159749"/>
    <lineage>
        <taxon>Eukaryota</taxon>
        <taxon>Sar</taxon>
        <taxon>Stramenopiles</taxon>
        <taxon>Ochrophyta</taxon>
        <taxon>Bacillariophyta</taxon>
        <taxon>Coscinodiscophyceae</taxon>
        <taxon>Thalassiosirophycidae</taxon>
        <taxon>Thalassiosirales</taxon>
        <taxon>Thalassiosiraceae</taxon>
        <taxon>Thalassiosira</taxon>
    </lineage>
</organism>
<feature type="compositionally biased region" description="Basic and acidic residues" evidence="2">
    <location>
        <begin position="1280"/>
        <end position="1306"/>
    </location>
</feature>
<dbReference type="InterPro" id="IPR043502">
    <property type="entry name" value="DNA/RNA_pol_sf"/>
</dbReference>
<gene>
    <name evidence="3" type="ORF">THAOC_32011</name>
</gene>
<evidence type="ECO:0000313" key="3">
    <source>
        <dbReference type="EMBL" id="EJK49143.1"/>
    </source>
</evidence>
<keyword evidence="4" id="KW-1185">Reference proteome</keyword>
<protein>
    <submittedName>
        <fullName evidence="3">Uncharacterized protein</fullName>
    </submittedName>
</protein>
<reference evidence="3 4" key="1">
    <citation type="journal article" date="2012" name="Genome Biol.">
        <title>Genome and low-iron response of an oceanic diatom adapted to chronic iron limitation.</title>
        <authorList>
            <person name="Lommer M."/>
            <person name="Specht M."/>
            <person name="Roy A.S."/>
            <person name="Kraemer L."/>
            <person name="Andreson R."/>
            <person name="Gutowska M.A."/>
            <person name="Wolf J."/>
            <person name="Bergner S.V."/>
            <person name="Schilhabel M.B."/>
            <person name="Klostermeier U.C."/>
            <person name="Beiko R.G."/>
            <person name="Rosenstiel P."/>
            <person name="Hippler M."/>
            <person name="Laroche J."/>
        </authorList>
    </citation>
    <scope>NUCLEOTIDE SEQUENCE [LARGE SCALE GENOMIC DNA]</scope>
    <source>
        <strain evidence="3 4">CCMP1005</strain>
    </source>
</reference>
<dbReference type="PANTHER" id="PTHR33050:SF7">
    <property type="entry name" value="RIBONUCLEASE H"/>
    <property type="match status" value="1"/>
</dbReference>
<feature type="compositionally biased region" description="Polar residues" evidence="2">
    <location>
        <begin position="1252"/>
        <end position="1274"/>
    </location>
</feature>
<comment type="caution">
    <text evidence="3">The sequence shown here is derived from an EMBL/GenBank/DDBJ whole genome shotgun (WGS) entry which is preliminary data.</text>
</comment>
<name>K0R6Y5_THAOC</name>
<dbReference type="eggNOG" id="KOG0017">
    <property type="taxonomic scope" value="Eukaryota"/>
</dbReference>
<keyword evidence="1" id="KW-0175">Coiled coil</keyword>
<feature type="coiled-coil region" evidence="1">
    <location>
        <begin position="837"/>
        <end position="871"/>
    </location>
</feature>
<dbReference type="PANTHER" id="PTHR33050">
    <property type="entry name" value="REVERSE TRANSCRIPTASE DOMAIN-CONTAINING PROTEIN"/>
    <property type="match status" value="1"/>
</dbReference>
<evidence type="ECO:0000256" key="1">
    <source>
        <dbReference type="SAM" id="Coils"/>
    </source>
</evidence>
<accession>K0R6Y5</accession>
<feature type="region of interest" description="Disordered" evidence="2">
    <location>
        <begin position="676"/>
        <end position="703"/>
    </location>
</feature>
<sequence length="2124" mass="234658">MPPHVSQQSLPCTTVQPRDFGIVELGRADICIEVSLLSHHLALPRRGHFDQALHIFGYLRAHHNAAMVFDPAEWNVPATDFQKQDWNYTVYGCDSLTEELPDDMPKPLGKSMRMHVYVDSDHAGDSLTRCSCTGFVAFLNSGAPIYWFSKRQTSSYETSTFGSEFIATKTACEYVKGLRYKLRMMGIHVDEPTYIYGDNQSVLANTGNPGSTLKKKSAAITYHFVCEGCVKDAWRTHYIDTTNHNVADLFTKALPSGEKRWRFHHSGARNIVDEQMAIFANFSHPELHHRDQGSILGLDQWSAGLLHCSPSFRFPPLGRSPMRSRALASYHSQAIATMDDLRGLGNLLREDDDRSDGSNASENGQEKPYFGPNEDSTHGADDRYYDSDNGGNLYSSGSEPEEEEGEDEDDVDGKAGDGRASGDATGVVKNINKKKKKKDTTATTPAPPPPAPTSGLRFMLAKDATNAEVNAAFVEKSKTGGTTASASEIAQTSDLYTFMAMINKRSHLTLVHSVAPFNSLRVSDKSELGWYGFVGENSSTATALDITPSWINTKAKKKMPSDQNALANADPAVLWKGYENLDTAALTEVSMLHMPLLFPAFAEYLASNDKTPLQAREWLTDYIAKHSLTAGDYKHYIDFLEMAACEKNGKSVMSLAMAPRLALQDPTKTWIKTRLEGTLGAPPSPPRAGAKSTKPKAKEGTSKDVQTLVTNVTAFVQSVEKLATAQKSSSSKAKITQWSKRRWFQAASLGGVRHPTQLPAVWAALLRAPTHEEAHEIWTEKVKAAMDDLGILHCQPPVILKMESQSLLALNLVPEEPISFDNKGTGALTWMGCLPRSQKAIEDARDHEATMEKMSEQAITYETRLALQRREKNKDGKVPTIDGRVFMNTLVIYTVKHSQAWGKKNNHAKACWALHKAISTAAPGVQDKLLGPRQLLILQWLIMRDHHQYYQSKKSEEALRRGELPKSQLWTTVDQVNSEHIPMPLSFPTEWASLVSARQAPRDLPGPPSHPTLAPPVADPLRTGKWHDDVHPSLKELSKKVKDHVGEAGSIPFLKARKACKMSWQDFPQCNVTDDNGRKNLCLKFLLGRCDSQTCNLVHVRAKHLPTEIAEQLQVPMTKIVDKIVSTPRKGKGKRKRPPTESESTLESPSAKCRRQQLVNKWEDARQRATDSRGERLMFGGTGESDSKQAPDGRKAVARKRILPANTPVSKRRVSNCGKPVAPGEKVASNEMHSTVGTSRPGRTQGGARSEGPTNSKSSCEGRTSSTASRETVPSTPPRQDARRQVLKRRADELQVIKRRTDERTPRHIGHAQRTGSTRPTERKYPENFRGQMYPTGAAANHPAAPALREWAVNGCPVNTGAQWTKDQIVAALERGPHMSALEPEAMQAFRDEVVEKVKLGQARIITWDDIKDNPPKELKLSPISQIPHKSRKFRTILDLSFTLKNGDQTIAPAVNSTTEPTAPEEALGQMGSALPRLIVAMARCPDDATIYFTKFDIQDGFWRMINELGKEYNFAFVMPTRDDEPLQIVVPTSLQMGWVESPPFFCGASETARDVADEYAEAPLGTLPEHPLEGGTKLAEEELQAMLDEKPSDPQARLKYLIEVYVDDFIAAAQATSPEELKHIARALLHAIHDVFPEGVFSDDDQPVSVKKIKKGEAQWSVLKEVLGWLFDGKNKSIQLPAEKVEKILEAIKAMLRSRSGTPFKAFQELMGKLYHASLGVPAGKGFMTPLNRQLAAAPKKVWFRKGSAQRQALELWRALLVEAMAEPTLAKELVPASPDYVGLVDASGEGVGGVWLSGNKKLQATVWRLEWPQEIKTLLATKVLTINDLEMAGNLLGWLVLEGMGVDIRHCHVALLNDNASAISWIVNWASHSSGPAGRLIIALALRQRVRRASPLTPAHLAGKLNVMADLASRSFGYKKEWHCDSWDSFLTLFNRLFPLPNKSSWQAFQLSSKIVTRVTAILQMKEFGMEEWKKLPKIGTSISTAGASSCSLGELTRSPTLSFKERMHFITSFGGMVRQGELGRGRKIRVGSVRSAIAAVAQTIALDKGTLPFHNDAARRFRQGGPGNGKEAGGGSGCARTLLQSSATKKIGAGESNRRPHPHRFLLPAQNWRVYEKGTSQ</sequence>
<evidence type="ECO:0000313" key="4">
    <source>
        <dbReference type="Proteomes" id="UP000266841"/>
    </source>
</evidence>